<proteinExistence type="predicted"/>
<organism evidence="3 4">
    <name type="scientific">Candidatus Giovannonibacteria bacterium RIFCSPHIGHO2_02_43_13</name>
    <dbReference type="NCBI Taxonomy" id="1798330"/>
    <lineage>
        <taxon>Bacteria</taxon>
        <taxon>Candidatus Giovannoniibacteriota</taxon>
    </lineage>
</organism>
<dbReference type="EMBL" id="MFHI01000028">
    <property type="protein sequence ID" value="OGF78455.1"/>
    <property type="molecule type" value="Genomic_DNA"/>
</dbReference>
<feature type="transmembrane region" description="Helical" evidence="2">
    <location>
        <begin position="53"/>
        <end position="75"/>
    </location>
</feature>
<evidence type="ECO:0000313" key="4">
    <source>
        <dbReference type="Proteomes" id="UP000178425"/>
    </source>
</evidence>
<dbReference type="PANTHER" id="PTHR34819">
    <property type="entry name" value="LARGE CYSTEINE-RICH PERIPLASMIC PROTEIN OMCB"/>
    <property type="match status" value="1"/>
</dbReference>
<gene>
    <name evidence="3" type="ORF">A2W54_04645</name>
</gene>
<dbReference type="InterPro" id="IPR051172">
    <property type="entry name" value="Chlamydia_OmcB"/>
</dbReference>
<dbReference type="Proteomes" id="UP000178425">
    <property type="component" value="Unassembled WGS sequence"/>
</dbReference>
<keyword evidence="2" id="KW-0812">Transmembrane</keyword>
<dbReference type="PANTHER" id="PTHR34819:SF3">
    <property type="entry name" value="CELL SURFACE PROTEIN"/>
    <property type="match status" value="1"/>
</dbReference>
<sequence length="634" mass="69423">MADLEDLRKRLYREGEDFGERKIPPELSRPREELRAAWVPDPKPKIDLRKRKIFLWLGIFVVIASIGTFLFFQFYGFNAFLNIQDINVDIVGEKNISSGDRVSWQVKVQNNNKTAIEDAVLVFNYPEGATPVIGQKLEGVFREKKDLHTLNPGESASFTFNAYVFGARSSQKQVSATLEYRPKSSSATFGKQSSFAFSIARAPVTVSLVLPEDLRIGQEINLEIRYNSQSEKKLDNLSVILSLPDGFVFDSALPAPTIDKSKAQGSAKSLTWDVGSLGPSEDGVIKIKGKVFGNNLEPKNFQASLGILLNDNATLSIYDAALVSAVLHSPFLELTMLANGKASYISFPGDTISFEIGWKNNLSTSVKNAILEVKLDSPPVDLKSLRIDNGSYRESTKSVVWNASGYSEFKSIAPGQSGKVKFMFKIKNSLPLEPTSPRPEVKISGTLRSVDSIAGFEGVDIGGATTYDIKVSSKVQFTSKGLFYNAPISNLGSLPPHVGKETTYNIAWSLANMSNDVDNVTVISSLPPYINFKNIILPANSNLTYNENSGELEWRAGRVQAGTGFLRPSMQVSFQIGLVATEDQIDSAPILIEESKVSGKDGFTGVELSGTAPRITTDLPDDPRITFSQKKVAP</sequence>
<evidence type="ECO:0000256" key="1">
    <source>
        <dbReference type="SAM" id="MobiDB-lite"/>
    </source>
</evidence>
<evidence type="ECO:0000256" key="2">
    <source>
        <dbReference type="SAM" id="Phobius"/>
    </source>
</evidence>
<evidence type="ECO:0000313" key="3">
    <source>
        <dbReference type="EMBL" id="OGF78455.1"/>
    </source>
</evidence>
<comment type="caution">
    <text evidence="3">The sequence shown here is derived from an EMBL/GenBank/DDBJ whole genome shotgun (WGS) entry which is preliminary data.</text>
</comment>
<accession>A0A1F5WS07</accession>
<dbReference type="AlphaFoldDB" id="A0A1F5WS07"/>
<keyword evidence="2" id="KW-1133">Transmembrane helix</keyword>
<keyword evidence="2" id="KW-0472">Membrane</keyword>
<feature type="region of interest" description="Disordered" evidence="1">
    <location>
        <begin position="609"/>
        <end position="634"/>
    </location>
</feature>
<evidence type="ECO:0008006" key="5">
    <source>
        <dbReference type="Google" id="ProtNLM"/>
    </source>
</evidence>
<protein>
    <recommendedName>
        <fullName evidence="5">DUF11 domain-containing protein</fullName>
    </recommendedName>
</protein>
<name>A0A1F5WS07_9BACT</name>
<reference evidence="3 4" key="1">
    <citation type="journal article" date="2016" name="Nat. Commun.">
        <title>Thousands of microbial genomes shed light on interconnected biogeochemical processes in an aquifer system.</title>
        <authorList>
            <person name="Anantharaman K."/>
            <person name="Brown C.T."/>
            <person name="Hug L.A."/>
            <person name="Sharon I."/>
            <person name="Castelle C.J."/>
            <person name="Probst A.J."/>
            <person name="Thomas B.C."/>
            <person name="Singh A."/>
            <person name="Wilkins M.J."/>
            <person name="Karaoz U."/>
            <person name="Brodie E.L."/>
            <person name="Williams K.H."/>
            <person name="Hubbard S.S."/>
            <person name="Banfield J.F."/>
        </authorList>
    </citation>
    <scope>NUCLEOTIDE SEQUENCE [LARGE SCALE GENOMIC DNA]</scope>
</reference>